<comment type="caution">
    <text evidence="3">The sequence shown here is derived from an EMBL/GenBank/DDBJ whole genome shotgun (WGS) entry which is preliminary data.</text>
</comment>
<evidence type="ECO:0000256" key="1">
    <source>
        <dbReference type="SAM" id="Phobius"/>
    </source>
</evidence>
<dbReference type="AlphaFoldDB" id="A0A4R7HUL8"/>
<protein>
    <submittedName>
        <fullName evidence="3">Uncharacterized protein</fullName>
    </submittedName>
</protein>
<dbReference type="Proteomes" id="UP000294558">
    <property type="component" value="Unassembled WGS sequence"/>
</dbReference>
<keyword evidence="1" id="KW-0472">Membrane</keyword>
<feature type="chain" id="PRO_5020705153" evidence="2">
    <location>
        <begin position="27"/>
        <end position="87"/>
    </location>
</feature>
<dbReference type="PROSITE" id="PS51257">
    <property type="entry name" value="PROKAR_LIPOPROTEIN"/>
    <property type="match status" value="1"/>
</dbReference>
<evidence type="ECO:0000256" key="2">
    <source>
        <dbReference type="SAM" id="SignalP"/>
    </source>
</evidence>
<keyword evidence="1" id="KW-0812">Transmembrane</keyword>
<keyword evidence="4" id="KW-1185">Reference proteome</keyword>
<accession>A0A4R7HUL8</accession>
<feature type="transmembrane region" description="Helical" evidence="1">
    <location>
        <begin position="53"/>
        <end position="72"/>
    </location>
</feature>
<name>A0A4R7HUL8_9ACTN</name>
<feature type="signal peptide" evidence="2">
    <location>
        <begin position="1"/>
        <end position="26"/>
    </location>
</feature>
<evidence type="ECO:0000313" key="3">
    <source>
        <dbReference type="EMBL" id="TDT14641.1"/>
    </source>
</evidence>
<keyword evidence="1" id="KW-1133">Transmembrane helix</keyword>
<organism evidence="3 4">
    <name type="scientific">Ilumatobacter fluminis</name>
    <dbReference type="NCBI Taxonomy" id="467091"/>
    <lineage>
        <taxon>Bacteria</taxon>
        <taxon>Bacillati</taxon>
        <taxon>Actinomycetota</taxon>
        <taxon>Acidimicrobiia</taxon>
        <taxon>Acidimicrobiales</taxon>
        <taxon>Ilumatobacteraceae</taxon>
        <taxon>Ilumatobacter</taxon>
    </lineage>
</organism>
<keyword evidence="2" id="KW-0732">Signal</keyword>
<sequence>MAGIRRGIAVATLMAGCLVGASTADAADDESAAGVDAGRAGASSAIADGEVELGASLAAATALALGLACVAATRRTQDEPRRERINW</sequence>
<dbReference type="RefSeq" id="WP_133867169.1">
    <property type="nucleotide sequence ID" value="NZ_JAVJPS010000013.1"/>
</dbReference>
<proteinExistence type="predicted"/>
<reference evidence="3 4" key="1">
    <citation type="submission" date="2019-03" db="EMBL/GenBank/DDBJ databases">
        <title>Sequencing the genomes of 1000 actinobacteria strains.</title>
        <authorList>
            <person name="Klenk H.-P."/>
        </authorList>
    </citation>
    <scope>NUCLEOTIDE SEQUENCE [LARGE SCALE GENOMIC DNA]</scope>
    <source>
        <strain evidence="3 4">DSM 18936</strain>
    </source>
</reference>
<gene>
    <name evidence="3" type="ORF">BDK89_0196</name>
</gene>
<dbReference type="EMBL" id="SOAU01000001">
    <property type="protein sequence ID" value="TDT14641.1"/>
    <property type="molecule type" value="Genomic_DNA"/>
</dbReference>
<evidence type="ECO:0000313" key="4">
    <source>
        <dbReference type="Proteomes" id="UP000294558"/>
    </source>
</evidence>